<organism evidence="1 2">
    <name type="scientific">Pseudoalteromonas luteoviolacea S4054</name>
    <dbReference type="NCBI Taxonomy" id="1129367"/>
    <lineage>
        <taxon>Bacteria</taxon>
        <taxon>Pseudomonadati</taxon>
        <taxon>Pseudomonadota</taxon>
        <taxon>Gammaproteobacteria</taxon>
        <taxon>Alteromonadales</taxon>
        <taxon>Pseudoalteromonadaceae</taxon>
        <taxon>Pseudoalteromonas</taxon>
    </lineage>
</organism>
<dbReference type="AlphaFoldDB" id="A0A0F6AHN2"/>
<sequence>MVIFIPQHAIILMVFTDVGRLSSLFMVNQNQKNLKIEVRFLDIKITLILFIIDLD</sequence>
<evidence type="ECO:0000313" key="1">
    <source>
        <dbReference type="EMBL" id="KKE85663.1"/>
    </source>
</evidence>
<comment type="caution">
    <text evidence="1">The sequence shown here is derived from an EMBL/GenBank/DDBJ whole genome shotgun (WGS) entry which is preliminary data.</text>
</comment>
<accession>A0A0F6AHN2</accession>
<protein>
    <submittedName>
        <fullName evidence="1">Uncharacterized protein</fullName>
    </submittedName>
</protein>
<gene>
    <name evidence="1" type="ORF">N479_25225</name>
</gene>
<dbReference type="Proteomes" id="UP000033434">
    <property type="component" value="Unassembled WGS sequence"/>
</dbReference>
<dbReference type="EMBL" id="AUXW01000016">
    <property type="protein sequence ID" value="KKE85663.1"/>
    <property type="molecule type" value="Genomic_DNA"/>
</dbReference>
<proteinExistence type="predicted"/>
<dbReference type="PATRIC" id="fig|1129367.4.peg.250"/>
<evidence type="ECO:0000313" key="2">
    <source>
        <dbReference type="Proteomes" id="UP000033434"/>
    </source>
</evidence>
<reference evidence="1 2" key="1">
    <citation type="journal article" date="2015" name="BMC Genomics">
        <title>Genome mining reveals unlocked bioactive potential of marine Gram-negative bacteria.</title>
        <authorList>
            <person name="Machado H."/>
            <person name="Sonnenschein E.C."/>
            <person name="Melchiorsen J."/>
            <person name="Gram L."/>
        </authorList>
    </citation>
    <scope>NUCLEOTIDE SEQUENCE [LARGE SCALE GENOMIC DNA]</scope>
    <source>
        <strain evidence="1 2">S4054</strain>
    </source>
</reference>
<name>A0A0F6AHN2_9GAMM</name>